<dbReference type="PROSITE" id="PS51408">
    <property type="entry name" value="TRANSFERRIN_LIKE_4"/>
    <property type="match status" value="2"/>
</dbReference>
<keyword evidence="9" id="KW-1015">Disulfide bond</keyword>
<evidence type="ECO:0000259" key="10">
    <source>
        <dbReference type="PROSITE" id="PS51408"/>
    </source>
</evidence>
<keyword evidence="4" id="KW-0964">Secreted</keyword>
<dbReference type="PANTHER" id="PTHR11485:SF31">
    <property type="entry name" value="SEROTRANSFERRIN"/>
    <property type="match status" value="1"/>
</dbReference>
<dbReference type="Pfam" id="PF00405">
    <property type="entry name" value="Transferrin"/>
    <property type="match status" value="2"/>
</dbReference>
<evidence type="ECO:0000313" key="11">
    <source>
        <dbReference type="EMBL" id="CAJ0926389.1"/>
    </source>
</evidence>
<dbReference type="PANTHER" id="PTHR11485">
    <property type="entry name" value="TRANSFERRIN"/>
    <property type="match status" value="1"/>
</dbReference>
<dbReference type="InterPro" id="IPR001156">
    <property type="entry name" value="Transferrin-like_dom"/>
</dbReference>
<sequence length="518" mass="57604">MKPTDHSMKVCIPKRHYCPSEPRSVPKQCPPPPNMGYQHTQDKLDNNLWAVTKTRNIRWCLTSESEYKKCRDLARLCKSADIPLICVKRTSLEDCFLAIKDGDADALTVDSGNVYKASLHPYNLKPILAESYGPQKETCYYAVAVVKKSSTFKFNELRNKRSCHSGIGQMDGWYSLLRALHEKRLLNWTIEETERAVSKYFSASCVPGATQPNLCKQCIGQGSKKCKLSNDEPYYGPDGAFRCLRDNKGDVAFVPHTTLPDGFTAWDMTVRRAAQLSKNFQLLCPDNSRKSIDQYQQCNMARIPVNTVVTRSTGDKAVDIVTFFQNAQKKECKLSGTKSGKNLLLRNPAAIPIPLPSSMDAFLYLGASHFGSIRGMSVLNPPSKEMVRWCTQSKQEKMKCDDWTPASGGAIECTQAYSAEECILQVLKGEADAVTLDGGYLYTAGQCGLVPAMGEYYNQGTYYAVAVVKKSNKDISWNNLKGKMSCHTAVGRTAGWNIPVGLINKKNNNCDIGECKTM</sequence>
<keyword evidence="6" id="KW-0677">Repeat</keyword>
<keyword evidence="7" id="KW-0408">Iron</keyword>
<evidence type="ECO:0000256" key="8">
    <source>
        <dbReference type="ARBA" id="ARBA00023065"/>
    </source>
</evidence>
<evidence type="ECO:0000313" key="12">
    <source>
        <dbReference type="Proteomes" id="UP001176940"/>
    </source>
</evidence>
<evidence type="ECO:0000256" key="3">
    <source>
        <dbReference type="ARBA" id="ARBA00022496"/>
    </source>
</evidence>
<proteinExistence type="predicted"/>
<dbReference type="PRINTS" id="PR00422">
    <property type="entry name" value="TRANSFERRIN"/>
</dbReference>
<name>A0ABN9L0V3_9NEOB</name>
<gene>
    <name evidence="11" type="ORF">RIMI_LOCUS2767359</name>
</gene>
<dbReference type="SMART" id="SM00094">
    <property type="entry name" value="TR_FER"/>
    <property type="match status" value="2"/>
</dbReference>
<keyword evidence="12" id="KW-1185">Reference proteome</keyword>
<dbReference type="EMBL" id="CAUEEQ010003976">
    <property type="protein sequence ID" value="CAJ0926389.1"/>
    <property type="molecule type" value="Genomic_DNA"/>
</dbReference>
<evidence type="ECO:0000256" key="1">
    <source>
        <dbReference type="ARBA" id="ARBA00004613"/>
    </source>
</evidence>
<keyword evidence="2" id="KW-0813">Transport</keyword>
<evidence type="ECO:0000256" key="9">
    <source>
        <dbReference type="ARBA" id="ARBA00023157"/>
    </source>
</evidence>
<evidence type="ECO:0000256" key="2">
    <source>
        <dbReference type="ARBA" id="ARBA00022448"/>
    </source>
</evidence>
<evidence type="ECO:0000256" key="5">
    <source>
        <dbReference type="ARBA" id="ARBA00022723"/>
    </source>
</evidence>
<dbReference type="InterPro" id="IPR016357">
    <property type="entry name" value="Transferrin"/>
</dbReference>
<feature type="domain" description="Transferrin-like" evidence="10">
    <location>
        <begin position="57"/>
        <end position="378"/>
    </location>
</feature>
<comment type="caution">
    <text evidence="11">The sequence shown here is derived from an EMBL/GenBank/DDBJ whole genome shotgun (WGS) entry which is preliminary data.</text>
</comment>
<feature type="domain" description="Transferrin-like" evidence="10">
    <location>
        <begin position="387"/>
        <end position="518"/>
    </location>
</feature>
<keyword evidence="3" id="KW-0410">Iron transport</keyword>
<organism evidence="11 12">
    <name type="scientific">Ranitomeya imitator</name>
    <name type="common">mimic poison frog</name>
    <dbReference type="NCBI Taxonomy" id="111125"/>
    <lineage>
        <taxon>Eukaryota</taxon>
        <taxon>Metazoa</taxon>
        <taxon>Chordata</taxon>
        <taxon>Craniata</taxon>
        <taxon>Vertebrata</taxon>
        <taxon>Euteleostomi</taxon>
        <taxon>Amphibia</taxon>
        <taxon>Batrachia</taxon>
        <taxon>Anura</taxon>
        <taxon>Neobatrachia</taxon>
        <taxon>Hyloidea</taxon>
        <taxon>Dendrobatidae</taxon>
        <taxon>Dendrobatinae</taxon>
        <taxon>Ranitomeya</taxon>
    </lineage>
</organism>
<dbReference type="Gene3D" id="3.40.190.10">
    <property type="entry name" value="Periplasmic binding protein-like II"/>
    <property type="match status" value="3"/>
</dbReference>
<protein>
    <recommendedName>
        <fullName evidence="10">Transferrin-like domain-containing protein</fullName>
    </recommendedName>
</protein>
<keyword evidence="8" id="KW-0406">Ion transport</keyword>
<dbReference type="InterPro" id="IPR018195">
    <property type="entry name" value="Transferrin_Fe_BS"/>
</dbReference>
<dbReference type="Proteomes" id="UP001176940">
    <property type="component" value="Unassembled WGS sequence"/>
</dbReference>
<evidence type="ECO:0000256" key="6">
    <source>
        <dbReference type="ARBA" id="ARBA00022737"/>
    </source>
</evidence>
<accession>A0ABN9L0V3</accession>
<evidence type="ECO:0000256" key="7">
    <source>
        <dbReference type="ARBA" id="ARBA00023004"/>
    </source>
</evidence>
<dbReference type="PIRSF" id="PIRSF002549">
    <property type="entry name" value="Transferrin"/>
    <property type="match status" value="1"/>
</dbReference>
<reference evidence="11" key="1">
    <citation type="submission" date="2023-07" db="EMBL/GenBank/DDBJ databases">
        <authorList>
            <person name="Stuckert A."/>
        </authorList>
    </citation>
    <scope>NUCLEOTIDE SEQUENCE</scope>
</reference>
<dbReference type="PROSITE" id="PS00205">
    <property type="entry name" value="TRANSFERRIN_LIKE_1"/>
    <property type="match status" value="2"/>
</dbReference>
<dbReference type="SUPFAM" id="SSF53850">
    <property type="entry name" value="Periplasmic binding protein-like II"/>
    <property type="match status" value="2"/>
</dbReference>
<keyword evidence="5" id="KW-0479">Metal-binding</keyword>
<comment type="subcellular location">
    <subcellularLocation>
        <location evidence="1">Secreted</location>
    </subcellularLocation>
</comment>
<evidence type="ECO:0000256" key="4">
    <source>
        <dbReference type="ARBA" id="ARBA00022525"/>
    </source>
</evidence>